<evidence type="ECO:0000313" key="3">
    <source>
        <dbReference type="EMBL" id="QRC91649.1"/>
    </source>
</evidence>
<dbReference type="OrthoDB" id="5379121at2759"/>
<keyword evidence="4" id="KW-1185">Reference proteome</keyword>
<accession>A0A7U2HVA5</accession>
<organism evidence="3 4">
    <name type="scientific">Phaeosphaeria nodorum (strain SN15 / ATCC MYA-4574 / FGSC 10173)</name>
    <name type="common">Glume blotch fungus</name>
    <name type="synonym">Parastagonospora nodorum</name>
    <dbReference type="NCBI Taxonomy" id="321614"/>
    <lineage>
        <taxon>Eukaryota</taxon>
        <taxon>Fungi</taxon>
        <taxon>Dikarya</taxon>
        <taxon>Ascomycota</taxon>
        <taxon>Pezizomycotina</taxon>
        <taxon>Dothideomycetes</taxon>
        <taxon>Pleosporomycetidae</taxon>
        <taxon>Pleosporales</taxon>
        <taxon>Pleosporineae</taxon>
        <taxon>Phaeosphaeriaceae</taxon>
        <taxon>Parastagonospora</taxon>
    </lineage>
</organism>
<reference evidence="4" key="1">
    <citation type="journal article" date="2021" name="BMC Genomics">
        <title>Chromosome-level genome assembly and manually-curated proteome of model necrotroph Parastagonospora nodorum Sn15 reveals a genome-wide trove of candidate effector homologs, and redundancy of virulence-related functions within an accessory chromosome.</title>
        <authorList>
            <person name="Bertazzoni S."/>
            <person name="Jones D.A.B."/>
            <person name="Phan H.T."/>
            <person name="Tan K.-C."/>
            <person name="Hane J.K."/>
        </authorList>
    </citation>
    <scope>NUCLEOTIDE SEQUENCE [LARGE SCALE GENOMIC DNA]</scope>
    <source>
        <strain evidence="4">SN15 / ATCC MYA-4574 / FGSC 10173)</strain>
    </source>
</reference>
<feature type="chain" id="PRO_5031069783" description="Deoxyribonuclease NucA/NucB domain-containing protein" evidence="1">
    <location>
        <begin position="19"/>
        <end position="368"/>
    </location>
</feature>
<dbReference type="InterPro" id="IPR029476">
    <property type="entry name" value="DNase_NucA_NucB"/>
</dbReference>
<evidence type="ECO:0000313" key="4">
    <source>
        <dbReference type="Proteomes" id="UP000663193"/>
    </source>
</evidence>
<dbReference type="AlphaFoldDB" id="A0A7U2HVA5"/>
<feature type="signal peptide" evidence="1">
    <location>
        <begin position="1"/>
        <end position="18"/>
    </location>
</feature>
<name>A0A7U2HVA5_PHANO</name>
<dbReference type="Pfam" id="PF14040">
    <property type="entry name" value="DNase_NucA_NucB"/>
    <property type="match status" value="1"/>
</dbReference>
<protein>
    <recommendedName>
        <fullName evidence="2">Deoxyribonuclease NucA/NucB domain-containing protein</fullName>
    </recommendedName>
</protein>
<dbReference type="Proteomes" id="UP000663193">
    <property type="component" value="Chromosome 2"/>
</dbReference>
<dbReference type="VEuPathDB" id="FungiDB:JI435_018720"/>
<evidence type="ECO:0000256" key="1">
    <source>
        <dbReference type="SAM" id="SignalP"/>
    </source>
</evidence>
<dbReference type="EMBL" id="CP069024">
    <property type="protein sequence ID" value="QRC91649.1"/>
    <property type="molecule type" value="Genomic_DNA"/>
</dbReference>
<sequence length="368" mass="41029">MQSLILASLLVAFVVGEGTTPGRSDRMFYKRAPKDLGTWEPECSGAESACNNACYYIHCMGGNNPDANKITYLGKSRHNENNKNRHESGCRVDNPQSTSVCGAFPFSQKFSDPLARNWECDEWPPASAKQELFNTPGRLPNSLRCMTPQENQSLGGRLSGYLRATGADRDDFFRVDFKRRLASADQSKVQYCLPTPDCGNDAKQFQLVEKPHVGGRIGSPYEGTKKDNKYKLSGTVFKELYQCSVKFIRTGDSYITDAKVTNFDEKDTKVADFKLPNDGATFKIKGLPHDLQVKRTGPFGSKLEFAYAPGTTNVNHFEWDSEMEGSGRGPFTDGGKPRRFCRAEPVAKTTNKEVFSCWFPCYKNADGK</sequence>
<proteinExistence type="predicted"/>
<keyword evidence="1" id="KW-0732">Signal</keyword>
<gene>
    <name evidence="3" type="ORF">JI435_018720</name>
</gene>
<evidence type="ECO:0000259" key="2">
    <source>
        <dbReference type="Pfam" id="PF14040"/>
    </source>
</evidence>
<feature type="domain" description="Deoxyribonuclease NucA/NucB" evidence="2">
    <location>
        <begin position="61"/>
        <end position="175"/>
    </location>
</feature>